<comment type="caution">
    <text evidence="10">The sequence shown here is derived from an EMBL/GenBank/DDBJ whole genome shotgun (WGS) entry which is preliminary data.</text>
</comment>
<keyword evidence="3" id="KW-0488">Methylation</keyword>
<dbReference type="AlphaFoldDB" id="A0A7W2F5W9"/>
<feature type="compositionally biased region" description="Gly residues" evidence="8">
    <location>
        <begin position="184"/>
        <end position="205"/>
    </location>
</feature>
<evidence type="ECO:0000256" key="1">
    <source>
        <dbReference type="ARBA" id="ARBA00004377"/>
    </source>
</evidence>
<dbReference type="Gene3D" id="3.30.700.10">
    <property type="entry name" value="Glycoprotein, Type 4 Pilin"/>
    <property type="match status" value="1"/>
</dbReference>
<protein>
    <submittedName>
        <fullName evidence="10">Prepilin-type N-terminal cleavage/methylation domain-containing protein</fullName>
    </submittedName>
</protein>
<evidence type="ECO:0000256" key="3">
    <source>
        <dbReference type="ARBA" id="ARBA00022481"/>
    </source>
</evidence>
<evidence type="ECO:0000313" key="11">
    <source>
        <dbReference type="Proteomes" id="UP000573499"/>
    </source>
</evidence>
<dbReference type="PANTHER" id="PTHR39583">
    <property type="entry name" value="TYPE II SECRETION SYSTEM PROTEIN J-RELATED"/>
    <property type="match status" value="1"/>
</dbReference>
<dbReference type="SUPFAM" id="SSF54523">
    <property type="entry name" value="Pili subunits"/>
    <property type="match status" value="2"/>
</dbReference>
<dbReference type="InterPro" id="IPR045584">
    <property type="entry name" value="Pilin-like"/>
</dbReference>
<evidence type="ECO:0000256" key="8">
    <source>
        <dbReference type="SAM" id="MobiDB-lite"/>
    </source>
</evidence>
<evidence type="ECO:0000256" key="5">
    <source>
        <dbReference type="ARBA" id="ARBA00022692"/>
    </source>
</evidence>
<keyword evidence="2" id="KW-1003">Cell membrane</keyword>
<proteinExistence type="predicted"/>
<dbReference type="InterPro" id="IPR051621">
    <property type="entry name" value="T2SS_protein_J"/>
</dbReference>
<feature type="region of interest" description="Disordered" evidence="8">
    <location>
        <begin position="180"/>
        <end position="216"/>
    </location>
</feature>
<evidence type="ECO:0000256" key="2">
    <source>
        <dbReference type="ARBA" id="ARBA00022475"/>
    </source>
</evidence>
<evidence type="ECO:0000256" key="6">
    <source>
        <dbReference type="ARBA" id="ARBA00022989"/>
    </source>
</evidence>
<keyword evidence="6 9" id="KW-1133">Transmembrane helix</keyword>
<dbReference type="PROSITE" id="PS00409">
    <property type="entry name" value="PROKAR_NTER_METHYL"/>
    <property type="match status" value="1"/>
</dbReference>
<keyword evidence="5 9" id="KW-0812">Transmembrane</keyword>
<reference evidence="10 11" key="1">
    <citation type="submission" date="2020-07" db="EMBL/GenBank/DDBJ databases">
        <title>Novel species isolated from subtropical streams in China.</title>
        <authorList>
            <person name="Lu H."/>
        </authorList>
    </citation>
    <scope>NUCLEOTIDE SEQUENCE [LARGE SCALE GENOMIC DNA]</scope>
    <source>
        <strain evidence="10 11">LX47W</strain>
    </source>
</reference>
<dbReference type="GO" id="GO:0015628">
    <property type="term" value="P:protein secretion by the type II secretion system"/>
    <property type="evidence" value="ECO:0007669"/>
    <property type="project" value="TreeGrafter"/>
</dbReference>
<dbReference type="EMBL" id="JACEZU010000001">
    <property type="protein sequence ID" value="MBA5685703.1"/>
    <property type="molecule type" value="Genomic_DNA"/>
</dbReference>
<sequence length="248" mass="26223">MAPRYWPRGRGFTLIELLVAISILAIVAVLGWRGLDGIIRSRQALTAQMEQTRGMQLAFAQMQSDCENLAPTTLLHGRTNLLAETDRLTLVRTVLTENEPSRLQVVSYRVRDGVLLRRESSATRDLAQLDMLWQGARSDTDPAPAVTLQTGLNGMTMRLWQNGSWRAATSVTLPTTSQQQVAIGQGGAAGQGGASGPAGGGGAGGSNPTTITQVTAPLSNNVPTGLEVSLQLPGVPTALVKIFLLGAV</sequence>
<feature type="compositionally biased region" description="Polar residues" evidence="8">
    <location>
        <begin position="206"/>
        <end position="216"/>
    </location>
</feature>
<evidence type="ECO:0000256" key="7">
    <source>
        <dbReference type="ARBA" id="ARBA00023136"/>
    </source>
</evidence>
<evidence type="ECO:0000313" key="10">
    <source>
        <dbReference type="EMBL" id="MBA5685703.1"/>
    </source>
</evidence>
<dbReference type="GO" id="GO:0005886">
    <property type="term" value="C:plasma membrane"/>
    <property type="evidence" value="ECO:0007669"/>
    <property type="project" value="UniProtKB-SubCell"/>
</dbReference>
<comment type="subcellular location">
    <subcellularLocation>
        <location evidence="1">Cell inner membrane</location>
        <topology evidence="1">Single-pass membrane protein</topology>
    </subcellularLocation>
</comment>
<gene>
    <name evidence="10" type="ORF">H3H39_01380</name>
</gene>
<name>A0A7W2F5W9_9BURK</name>
<keyword evidence="11" id="KW-1185">Reference proteome</keyword>
<dbReference type="Pfam" id="PF07963">
    <property type="entry name" value="N_methyl"/>
    <property type="match status" value="1"/>
</dbReference>
<keyword evidence="7 9" id="KW-0472">Membrane</keyword>
<dbReference type="PANTHER" id="PTHR39583:SF2">
    <property type="entry name" value="TYPE II SECRETION SYSTEM PROTEIN J"/>
    <property type="match status" value="1"/>
</dbReference>
<evidence type="ECO:0000256" key="4">
    <source>
        <dbReference type="ARBA" id="ARBA00022519"/>
    </source>
</evidence>
<dbReference type="Proteomes" id="UP000573499">
    <property type="component" value="Unassembled WGS sequence"/>
</dbReference>
<dbReference type="NCBIfam" id="TIGR02532">
    <property type="entry name" value="IV_pilin_GFxxxE"/>
    <property type="match status" value="1"/>
</dbReference>
<organism evidence="10 11">
    <name type="scientific">Rugamonas apoptosis</name>
    <dbReference type="NCBI Taxonomy" id="2758570"/>
    <lineage>
        <taxon>Bacteria</taxon>
        <taxon>Pseudomonadati</taxon>
        <taxon>Pseudomonadota</taxon>
        <taxon>Betaproteobacteria</taxon>
        <taxon>Burkholderiales</taxon>
        <taxon>Oxalobacteraceae</taxon>
        <taxon>Telluria group</taxon>
        <taxon>Rugamonas</taxon>
    </lineage>
</organism>
<evidence type="ECO:0000256" key="9">
    <source>
        <dbReference type="SAM" id="Phobius"/>
    </source>
</evidence>
<keyword evidence="4" id="KW-0997">Cell inner membrane</keyword>
<accession>A0A7W2F5W9</accession>
<feature type="transmembrane region" description="Helical" evidence="9">
    <location>
        <begin position="12"/>
        <end position="32"/>
    </location>
</feature>
<dbReference type="InterPro" id="IPR012902">
    <property type="entry name" value="N_methyl_site"/>
</dbReference>